<dbReference type="OrthoDB" id="281037at2157"/>
<accession>A0A1H6FVH7</accession>
<dbReference type="PANTHER" id="PTHR46268:SF6">
    <property type="entry name" value="UNIVERSAL STRESS PROTEIN UP12"/>
    <property type="match status" value="1"/>
</dbReference>
<sequence>MYTVLVPIDDHEARVNAQLESVIDLANASEEFAVELLHVRKELEFADSDDDVEIGEIRRDLDDDALAELVETVSMAAEELTAADVDVRVHSATGNPAAAIVDIANQFDVDEIVIGARRQSPVGKVLFGSVAQSVILDTDRPVKVVPA</sequence>
<dbReference type="EMBL" id="FNWL01000002">
    <property type="protein sequence ID" value="SEH14811.1"/>
    <property type="molecule type" value="Genomic_DNA"/>
</dbReference>
<protein>
    <submittedName>
        <fullName evidence="3">Nucleotide-binding universal stress protein, UspA family</fullName>
    </submittedName>
</protein>
<reference evidence="4" key="1">
    <citation type="submission" date="2016-10" db="EMBL/GenBank/DDBJ databases">
        <authorList>
            <person name="Varghese N."/>
            <person name="Submissions S."/>
        </authorList>
    </citation>
    <scope>NUCLEOTIDE SEQUENCE [LARGE SCALE GENOMIC DNA]</scope>
    <source>
        <strain evidence="4">CGMCC 1.8981</strain>
    </source>
</reference>
<evidence type="ECO:0000313" key="3">
    <source>
        <dbReference type="EMBL" id="SEH14811.1"/>
    </source>
</evidence>
<gene>
    <name evidence="3" type="ORF">SAMN04487967_1779</name>
</gene>
<dbReference type="PANTHER" id="PTHR46268">
    <property type="entry name" value="STRESS RESPONSE PROTEIN NHAX"/>
    <property type="match status" value="1"/>
</dbReference>
<dbReference type="Pfam" id="PF00582">
    <property type="entry name" value="Usp"/>
    <property type="match status" value="1"/>
</dbReference>
<dbReference type="PRINTS" id="PR01438">
    <property type="entry name" value="UNVRSLSTRESS"/>
</dbReference>
<evidence type="ECO:0000259" key="2">
    <source>
        <dbReference type="Pfam" id="PF00582"/>
    </source>
</evidence>
<keyword evidence="4" id="KW-1185">Reference proteome</keyword>
<organism evidence="3 4">
    <name type="scientific">Natronorubrum sediminis</name>
    <dbReference type="NCBI Taxonomy" id="640943"/>
    <lineage>
        <taxon>Archaea</taxon>
        <taxon>Methanobacteriati</taxon>
        <taxon>Methanobacteriota</taxon>
        <taxon>Stenosarchaea group</taxon>
        <taxon>Halobacteria</taxon>
        <taxon>Halobacteriales</taxon>
        <taxon>Natrialbaceae</taxon>
        <taxon>Natronorubrum</taxon>
    </lineage>
</organism>
<dbReference type="RefSeq" id="WP_090506707.1">
    <property type="nucleotide sequence ID" value="NZ_FNWL01000002.1"/>
</dbReference>
<evidence type="ECO:0000256" key="1">
    <source>
        <dbReference type="ARBA" id="ARBA00008791"/>
    </source>
</evidence>
<evidence type="ECO:0000313" key="4">
    <source>
        <dbReference type="Proteomes" id="UP000199112"/>
    </source>
</evidence>
<dbReference type="SUPFAM" id="SSF52402">
    <property type="entry name" value="Adenine nucleotide alpha hydrolases-like"/>
    <property type="match status" value="1"/>
</dbReference>
<dbReference type="AlphaFoldDB" id="A0A1H6FVH7"/>
<dbReference type="Gene3D" id="3.40.50.620">
    <property type="entry name" value="HUPs"/>
    <property type="match status" value="1"/>
</dbReference>
<dbReference type="InterPro" id="IPR006015">
    <property type="entry name" value="Universal_stress_UspA"/>
</dbReference>
<proteinExistence type="inferred from homology"/>
<feature type="domain" description="UspA" evidence="2">
    <location>
        <begin position="3"/>
        <end position="146"/>
    </location>
</feature>
<name>A0A1H6FVH7_9EURY</name>
<dbReference type="CDD" id="cd00293">
    <property type="entry name" value="USP-like"/>
    <property type="match status" value="1"/>
</dbReference>
<dbReference type="Proteomes" id="UP000199112">
    <property type="component" value="Unassembled WGS sequence"/>
</dbReference>
<comment type="similarity">
    <text evidence="1">Belongs to the universal stress protein A family.</text>
</comment>
<dbReference type="InterPro" id="IPR014729">
    <property type="entry name" value="Rossmann-like_a/b/a_fold"/>
</dbReference>
<dbReference type="InterPro" id="IPR006016">
    <property type="entry name" value="UspA"/>
</dbReference>